<feature type="compositionally biased region" description="Basic and acidic residues" evidence="1">
    <location>
        <begin position="265"/>
        <end position="282"/>
    </location>
</feature>
<evidence type="ECO:0000313" key="2">
    <source>
        <dbReference type="Ensembl" id="ENSSSCP00065027104.1"/>
    </source>
</evidence>
<gene>
    <name evidence="2" type="primary">KIAA0930</name>
</gene>
<evidence type="ECO:0000313" key="3">
    <source>
        <dbReference type="Proteomes" id="UP000694725"/>
    </source>
</evidence>
<dbReference type="PANTHER" id="PTHR21477:SF13">
    <property type="entry name" value="KIAA0930"/>
    <property type="match status" value="1"/>
</dbReference>
<evidence type="ECO:0000256" key="1">
    <source>
        <dbReference type="SAM" id="MobiDB-lite"/>
    </source>
</evidence>
<dbReference type="Proteomes" id="UP000694725">
    <property type="component" value="Unplaced"/>
</dbReference>
<feature type="compositionally biased region" description="Low complexity" evidence="1">
    <location>
        <begin position="314"/>
        <end position="327"/>
    </location>
</feature>
<reference evidence="2" key="1">
    <citation type="submission" date="2025-08" db="UniProtKB">
        <authorList>
            <consortium name="Ensembl"/>
        </authorList>
    </citation>
    <scope>IDENTIFICATION</scope>
</reference>
<feature type="compositionally biased region" description="Low complexity" evidence="1">
    <location>
        <begin position="736"/>
        <end position="756"/>
    </location>
</feature>
<organism evidence="2 3">
    <name type="scientific">Sus scrofa</name>
    <name type="common">Pig</name>
    <dbReference type="NCBI Taxonomy" id="9823"/>
    <lineage>
        <taxon>Eukaryota</taxon>
        <taxon>Metazoa</taxon>
        <taxon>Chordata</taxon>
        <taxon>Craniata</taxon>
        <taxon>Vertebrata</taxon>
        <taxon>Euteleostomi</taxon>
        <taxon>Mammalia</taxon>
        <taxon>Eutheria</taxon>
        <taxon>Laurasiatheria</taxon>
        <taxon>Artiodactyla</taxon>
        <taxon>Suina</taxon>
        <taxon>Suidae</taxon>
        <taxon>Sus</taxon>
    </lineage>
</organism>
<dbReference type="Ensembl" id="ENSSSCT00065062541.1">
    <property type="protein sequence ID" value="ENSSSCP00065027104.1"/>
    <property type="gene ID" value="ENSSSCG00065045675.1"/>
</dbReference>
<name>A0A8D1YYA8_PIG</name>
<sequence length="774" mass="82144">MPGAVGPGPTRALCPQPAEAEPEVEVEVYRRDSKKLPGLGDPDIDWEESVCLNLILQKLDYVVTCAVCTRTDSGDIHVHKKKSQQVFASPSKHPMDSKGEESKISYPNIFFMIDSFEEVFSDMTVGEGEMVCVELVASDKTNTFHGVIFQGSIRYEALKKVYDNRVSVAARMAQKMSFGFYKYNNMEFVRMKGPQGKGHAEMAVSRVSTGDTSPCGTEEDSSPASPMHERVTSFSTPPTPERNNRPAFFSPSLKRKVPRHRIAEMKKSHSANDSEEFFREDGAGGELPAPARPGPARPGPACLLPPSRGERASARAGLSRGAGAVGRQTGRQTDRRLPGGAPSRCSLRSGHARGRQSGTHLGPRAFPLLLVTVGHSGRETCLQRQEPRFPGSLSPVLAFLLPPARSGTSRGSLRSLLGVPAGCRRGPRSGPLTARGLPAPPRPPTALGPTVSEPCGGRAGSCSAWARGRPGASWAVVHHGPDRQAPGRGDARTGLDLLSGDRGQVPSPPRTACLPGWPLGLGDGDRSGQPHPTPCGLVVPSSRLHGRGRLPWEVCSPPPGPDRPSPSSRSAQCHQPAVPVPVWHGALPGGVLAEAEQSRRELPSLCTPDLRHFAAASDFNRHPGGPAEAHPDDLAVRGACAEPPALPSPGSAAKCLPVHRHWGLRGPPSAGARTRRGCSTPGARADSTNTSPNGSASFSLLAPLPPLRPPSTPRPISENALHPKRTRDTKRPQQSRGTAASRAPRPPRAAGAQAEPPRGRPVGQTGVRFGRAVL</sequence>
<feature type="region of interest" description="Disordered" evidence="1">
    <location>
        <begin position="1"/>
        <end position="26"/>
    </location>
</feature>
<feature type="compositionally biased region" description="Pro residues" evidence="1">
    <location>
        <begin position="703"/>
        <end position="713"/>
    </location>
</feature>
<dbReference type="InterPro" id="IPR019141">
    <property type="entry name" value="DUF2045"/>
</dbReference>
<proteinExistence type="predicted"/>
<feature type="region of interest" description="Disordered" evidence="1">
    <location>
        <begin position="663"/>
        <end position="774"/>
    </location>
</feature>
<feature type="region of interest" description="Disordered" evidence="1">
    <location>
        <begin position="207"/>
        <end position="250"/>
    </location>
</feature>
<feature type="region of interest" description="Disordered" evidence="1">
    <location>
        <begin position="418"/>
        <end position="454"/>
    </location>
</feature>
<dbReference type="Pfam" id="PF09741">
    <property type="entry name" value="DUF2045"/>
    <property type="match status" value="1"/>
</dbReference>
<dbReference type="PANTHER" id="PTHR21477">
    <property type="entry name" value="ZGC:172139"/>
    <property type="match status" value="1"/>
</dbReference>
<feature type="region of interest" description="Disordered" evidence="1">
    <location>
        <begin position="480"/>
        <end position="574"/>
    </location>
</feature>
<accession>A0A8D1YYA8</accession>
<dbReference type="AlphaFoldDB" id="A0A8D1YYA8"/>
<protein>
    <submittedName>
        <fullName evidence="2">KIAA0930</fullName>
    </submittedName>
</protein>
<feature type="region of interest" description="Disordered" evidence="1">
    <location>
        <begin position="265"/>
        <end position="361"/>
    </location>
</feature>